<name>A0A3N0VEI4_9GAMM</name>
<dbReference type="Proteomes" id="UP000282106">
    <property type="component" value="Unassembled WGS sequence"/>
</dbReference>
<evidence type="ECO:0000313" key="2">
    <source>
        <dbReference type="Proteomes" id="UP000282106"/>
    </source>
</evidence>
<dbReference type="InterPro" id="IPR021457">
    <property type="entry name" value="DUF3108"/>
</dbReference>
<gene>
    <name evidence="1" type="ORF">ED208_08905</name>
</gene>
<accession>A0A3N0VEI4</accession>
<proteinExistence type="predicted"/>
<sequence length="236" mass="26004">MNPPLLRRLAAILLLLPALGLAAPALKPMSLSYDVSWGATPLGEGRLTLSAEPGEDCYRYELNTHPVGVVRWLYGSPRETSEFCVVDGAVVPSRMEFNNPKRSKDGFVIEFDWKQGLVLGGRNGPLPISAGTLDRLSVQQAARLWVQKHVGDKKPAPLVIAIADHKRVKSYTFAIAGRGTVETGAGKFEAVRFERIDDPKTTLRFWLAPEKDYMPVKVEQVEDGEAKLNLSLQGRP</sequence>
<organism evidence="1 2">
    <name type="scientific">Stagnimonas aquatica</name>
    <dbReference type="NCBI Taxonomy" id="2689987"/>
    <lineage>
        <taxon>Bacteria</taxon>
        <taxon>Pseudomonadati</taxon>
        <taxon>Pseudomonadota</taxon>
        <taxon>Gammaproteobacteria</taxon>
        <taxon>Nevskiales</taxon>
        <taxon>Nevskiaceae</taxon>
        <taxon>Stagnimonas</taxon>
    </lineage>
</organism>
<dbReference type="EMBL" id="RJVO01000003">
    <property type="protein sequence ID" value="ROH91074.1"/>
    <property type="molecule type" value="Genomic_DNA"/>
</dbReference>
<protein>
    <submittedName>
        <fullName evidence="1">DUF3108 domain-containing protein</fullName>
    </submittedName>
</protein>
<evidence type="ECO:0000313" key="1">
    <source>
        <dbReference type="EMBL" id="ROH91074.1"/>
    </source>
</evidence>
<keyword evidence="2" id="KW-1185">Reference proteome</keyword>
<comment type="caution">
    <text evidence="1">The sequence shown here is derived from an EMBL/GenBank/DDBJ whole genome shotgun (WGS) entry which is preliminary data.</text>
</comment>
<dbReference type="RefSeq" id="WP_123211529.1">
    <property type="nucleotide sequence ID" value="NZ_RJVO01000003.1"/>
</dbReference>
<dbReference type="Pfam" id="PF11306">
    <property type="entry name" value="DUF3108"/>
    <property type="match status" value="1"/>
</dbReference>
<dbReference type="AlphaFoldDB" id="A0A3N0VEI4"/>
<dbReference type="InParanoid" id="A0A3N0VEI4"/>
<reference evidence="1 2" key="1">
    <citation type="submission" date="2018-10" db="EMBL/GenBank/DDBJ databases">
        <authorList>
            <person name="Chen W.-M."/>
        </authorList>
    </citation>
    <scope>NUCLEOTIDE SEQUENCE [LARGE SCALE GENOMIC DNA]</scope>
    <source>
        <strain evidence="1 2">THS-13</strain>
    </source>
</reference>